<dbReference type="Proteomes" id="UP000825935">
    <property type="component" value="Chromosome 4"/>
</dbReference>
<dbReference type="GO" id="GO:0035556">
    <property type="term" value="P:intracellular signal transduction"/>
    <property type="evidence" value="ECO:0007669"/>
    <property type="project" value="TreeGrafter"/>
</dbReference>
<sequence length="400" mass="45333">MGCCGCFELFRRVKRIPRSENGSASRGFRKGLSREQLLGYNTDDSEGNIVKRFKHAKFMVPVHCYKSSDAVEDVTSATTQKVVKSKLKISARRNISSSVNEDVNRIFPVKMTHREVHSEDFDGNKMINEYVRVCLIATGSYGKVFLHRNQLDGNLYAIKVLRKSRLCKVRVAPSQTALTDVMREVEIMKILHHPRIVNLIEVIDDPDSDHFYMVLEYVEGGGIFRESGPPGGIGQATAQLYFRDTVEGLVYLHKKNVVHGDIKPENLLVTSEGRIKIGDFSISQMFESGNDLMQRSPGTPVFTAPECCTGSQYHGKIADIWALGVTLYCMVFGCYPFIDDTLQDLYDKILHKELSLPDLSNHRLAHLLERLLCKDPKMRISLEEVARHPWFLEDLGHKPV</sequence>
<dbReference type="GO" id="GO:0005737">
    <property type="term" value="C:cytoplasm"/>
    <property type="evidence" value="ECO:0007669"/>
    <property type="project" value="TreeGrafter"/>
</dbReference>
<gene>
    <name evidence="10" type="ORF">KP509_04G106000</name>
</gene>
<dbReference type="PANTHER" id="PTHR24346:SF39">
    <property type="entry name" value="SERINE_THREONINE-PROTEIN KINASE GRIK1-RELATED"/>
    <property type="match status" value="1"/>
</dbReference>
<dbReference type="SMART" id="SM00220">
    <property type="entry name" value="S_TKc"/>
    <property type="match status" value="1"/>
</dbReference>
<dbReference type="PROSITE" id="PS50011">
    <property type="entry name" value="PROTEIN_KINASE_DOM"/>
    <property type="match status" value="1"/>
</dbReference>
<dbReference type="FunFam" id="3.30.200.20:FF:000206">
    <property type="entry name" value="Serine/threonine-protein kinase Ssp1"/>
    <property type="match status" value="1"/>
</dbReference>
<evidence type="ECO:0000256" key="4">
    <source>
        <dbReference type="ARBA" id="ARBA00022741"/>
    </source>
</evidence>
<evidence type="ECO:0000259" key="9">
    <source>
        <dbReference type="PROSITE" id="PS50011"/>
    </source>
</evidence>
<name>A0A8T2V3A7_CERRI</name>
<comment type="catalytic activity">
    <reaction evidence="7">
        <text>L-threonyl-[protein] + ATP = O-phospho-L-threonyl-[protein] + ADP + H(+)</text>
        <dbReference type="Rhea" id="RHEA:46608"/>
        <dbReference type="Rhea" id="RHEA-COMP:11060"/>
        <dbReference type="Rhea" id="RHEA-COMP:11605"/>
        <dbReference type="ChEBI" id="CHEBI:15378"/>
        <dbReference type="ChEBI" id="CHEBI:30013"/>
        <dbReference type="ChEBI" id="CHEBI:30616"/>
        <dbReference type="ChEBI" id="CHEBI:61977"/>
        <dbReference type="ChEBI" id="CHEBI:456216"/>
        <dbReference type="EC" id="2.7.11.1"/>
    </reaction>
</comment>
<feature type="domain" description="Protein kinase" evidence="9">
    <location>
        <begin position="130"/>
        <end position="391"/>
    </location>
</feature>
<dbReference type="GO" id="GO:0004674">
    <property type="term" value="F:protein serine/threonine kinase activity"/>
    <property type="evidence" value="ECO:0007669"/>
    <property type="project" value="UniProtKB-KW"/>
</dbReference>
<dbReference type="Gene3D" id="1.10.510.10">
    <property type="entry name" value="Transferase(Phosphotransferase) domain 1"/>
    <property type="match status" value="1"/>
</dbReference>
<dbReference type="Pfam" id="PF00069">
    <property type="entry name" value="Pkinase"/>
    <property type="match status" value="1"/>
</dbReference>
<dbReference type="GO" id="GO:0005524">
    <property type="term" value="F:ATP binding"/>
    <property type="evidence" value="ECO:0007669"/>
    <property type="project" value="UniProtKB-KW"/>
</dbReference>
<dbReference type="OrthoDB" id="68483at2759"/>
<dbReference type="CDD" id="cd14008">
    <property type="entry name" value="STKc_LKB1_CaMKK"/>
    <property type="match status" value="1"/>
</dbReference>
<keyword evidence="4" id="KW-0547">Nucleotide-binding</keyword>
<dbReference type="SUPFAM" id="SSF56112">
    <property type="entry name" value="Protein kinase-like (PK-like)"/>
    <property type="match status" value="1"/>
</dbReference>
<evidence type="ECO:0000256" key="7">
    <source>
        <dbReference type="ARBA" id="ARBA00047899"/>
    </source>
</evidence>
<dbReference type="InterPro" id="IPR011009">
    <property type="entry name" value="Kinase-like_dom_sf"/>
</dbReference>
<keyword evidence="6" id="KW-0067">ATP-binding</keyword>
<evidence type="ECO:0000256" key="6">
    <source>
        <dbReference type="ARBA" id="ARBA00022840"/>
    </source>
</evidence>
<organism evidence="10 11">
    <name type="scientific">Ceratopteris richardii</name>
    <name type="common">Triangle waterfern</name>
    <dbReference type="NCBI Taxonomy" id="49495"/>
    <lineage>
        <taxon>Eukaryota</taxon>
        <taxon>Viridiplantae</taxon>
        <taxon>Streptophyta</taxon>
        <taxon>Embryophyta</taxon>
        <taxon>Tracheophyta</taxon>
        <taxon>Polypodiopsida</taxon>
        <taxon>Polypodiidae</taxon>
        <taxon>Polypodiales</taxon>
        <taxon>Pteridineae</taxon>
        <taxon>Pteridaceae</taxon>
        <taxon>Parkerioideae</taxon>
        <taxon>Ceratopteris</taxon>
    </lineage>
</organism>
<dbReference type="InterPro" id="IPR000719">
    <property type="entry name" value="Prot_kinase_dom"/>
</dbReference>
<dbReference type="EMBL" id="CM035409">
    <property type="protein sequence ID" value="KAH7440413.1"/>
    <property type="molecule type" value="Genomic_DNA"/>
</dbReference>
<keyword evidence="11" id="KW-1185">Reference proteome</keyword>
<comment type="caution">
    <text evidence="10">The sequence shown here is derived from an EMBL/GenBank/DDBJ whole genome shotgun (WGS) entry which is preliminary data.</text>
</comment>
<dbReference type="FunFam" id="1.10.510.10:FF:000582">
    <property type="entry name" value="Serine/threonine-protein kinase GRIK1 isoform A"/>
    <property type="match status" value="1"/>
</dbReference>
<evidence type="ECO:0000313" key="11">
    <source>
        <dbReference type="Proteomes" id="UP000825935"/>
    </source>
</evidence>
<keyword evidence="5" id="KW-0418">Kinase</keyword>
<protein>
    <recommendedName>
        <fullName evidence="1">non-specific serine/threonine protein kinase</fullName>
        <ecNumber evidence="1">2.7.11.1</ecNumber>
    </recommendedName>
</protein>
<comment type="catalytic activity">
    <reaction evidence="8">
        <text>L-seryl-[protein] + ATP = O-phospho-L-seryl-[protein] + ADP + H(+)</text>
        <dbReference type="Rhea" id="RHEA:17989"/>
        <dbReference type="Rhea" id="RHEA-COMP:9863"/>
        <dbReference type="Rhea" id="RHEA-COMP:11604"/>
        <dbReference type="ChEBI" id="CHEBI:15378"/>
        <dbReference type="ChEBI" id="CHEBI:29999"/>
        <dbReference type="ChEBI" id="CHEBI:30616"/>
        <dbReference type="ChEBI" id="CHEBI:83421"/>
        <dbReference type="ChEBI" id="CHEBI:456216"/>
        <dbReference type="EC" id="2.7.11.1"/>
    </reaction>
</comment>
<evidence type="ECO:0000256" key="3">
    <source>
        <dbReference type="ARBA" id="ARBA00022679"/>
    </source>
</evidence>
<dbReference type="AlphaFoldDB" id="A0A8T2V3A7"/>
<keyword evidence="2" id="KW-0723">Serine/threonine-protein kinase</keyword>
<evidence type="ECO:0000256" key="1">
    <source>
        <dbReference type="ARBA" id="ARBA00012513"/>
    </source>
</evidence>
<evidence type="ECO:0000256" key="2">
    <source>
        <dbReference type="ARBA" id="ARBA00022527"/>
    </source>
</evidence>
<keyword evidence="3" id="KW-0808">Transferase</keyword>
<dbReference type="PANTHER" id="PTHR24346">
    <property type="entry name" value="MAP/MICROTUBULE AFFINITY-REGULATING KINASE"/>
    <property type="match status" value="1"/>
</dbReference>
<reference evidence="10" key="1">
    <citation type="submission" date="2021-08" db="EMBL/GenBank/DDBJ databases">
        <title>WGS assembly of Ceratopteris richardii.</title>
        <authorList>
            <person name="Marchant D.B."/>
            <person name="Chen G."/>
            <person name="Jenkins J."/>
            <person name="Shu S."/>
            <person name="Leebens-Mack J."/>
            <person name="Grimwood J."/>
            <person name="Schmutz J."/>
            <person name="Soltis P."/>
            <person name="Soltis D."/>
            <person name="Chen Z.-H."/>
        </authorList>
    </citation>
    <scope>NUCLEOTIDE SEQUENCE</scope>
    <source>
        <strain evidence="10">Whitten #5841</strain>
        <tissue evidence="10">Leaf</tissue>
    </source>
</reference>
<dbReference type="EC" id="2.7.11.1" evidence="1"/>
<evidence type="ECO:0000256" key="8">
    <source>
        <dbReference type="ARBA" id="ARBA00048679"/>
    </source>
</evidence>
<dbReference type="OMA" id="AENGMVC"/>
<accession>A0A8T2V3A7</accession>
<proteinExistence type="predicted"/>
<evidence type="ECO:0000313" key="10">
    <source>
        <dbReference type="EMBL" id="KAH7440413.1"/>
    </source>
</evidence>
<evidence type="ECO:0000256" key="5">
    <source>
        <dbReference type="ARBA" id="ARBA00022777"/>
    </source>
</evidence>
<dbReference type="PROSITE" id="PS00108">
    <property type="entry name" value="PROTEIN_KINASE_ST"/>
    <property type="match status" value="1"/>
</dbReference>
<dbReference type="InterPro" id="IPR008271">
    <property type="entry name" value="Ser/Thr_kinase_AS"/>
</dbReference>